<accession>A0AAW0R951</accession>
<comment type="caution">
    <text evidence="2">The sequence shown here is derived from an EMBL/GenBank/DDBJ whole genome shotgun (WGS) entry which is preliminary data.</text>
</comment>
<reference evidence="2 3" key="1">
    <citation type="submission" date="2023-01" db="EMBL/GenBank/DDBJ databases">
        <title>Analysis of 21 Apiospora genomes using comparative genomics revels a genus with tremendous synthesis potential of carbohydrate active enzymes and secondary metabolites.</title>
        <authorList>
            <person name="Sorensen T."/>
        </authorList>
    </citation>
    <scope>NUCLEOTIDE SEQUENCE [LARGE SCALE GENOMIC DNA]</scope>
    <source>
        <strain evidence="2 3">CBS 117206</strain>
    </source>
</reference>
<feature type="region of interest" description="Disordered" evidence="1">
    <location>
        <begin position="40"/>
        <end position="89"/>
    </location>
</feature>
<gene>
    <name evidence="2" type="ORF">PG999_002691</name>
</gene>
<sequence>MDTKTPADQEQQNPTTNTPQTVIYGPIEAWMEIPLVTVREITTPVDQEPQPQPQPQAPSAQDQRTSNDQNSRNATAETATTAGLRGGNDDEYDDCCEVCCSNMVICLRCWLCCGCHYDD</sequence>
<keyword evidence="3" id="KW-1185">Reference proteome</keyword>
<dbReference type="Proteomes" id="UP001392437">
    <property type="component" value="Unassembled WGS sequence"/>
</dbReference>
<name>A0AAW0R951_9PEZI</name>
<organism evidence="2 3">
    <name type="scientific">Apiospora kogelbergensis</name>
    <dbReference type="NCBI Taxonomy" id="1337665"/>
    <lineage>
        <taxon>Eukaryota</taxon>
        <taxon>Fungi</taxon>
        <taxon>Dikarya</taxon>
        <taxon>Ascomycota</taxon>
        <taxon>Pezizomycotina</taxon>
        <taxon>Sordariomycetes</taxon>
        <taxon>Xylariomycetidae</taxon>
        <taxon>Amphisphaeriales</taxon>
        <taxon>Apiosporaceae</taxon>
        <taxon>Apiospora</taxon>
    </lineage>
</organism>
<feature type="region of interest" description="Disordered" evidence="1">
    <location>
        <begin position="1"/>
        <end position="24"/>
    </location>
</feature>
<evidence type="ECO:0008006" key="4">
    <source>
        <dbReference type="Google" id="ProtNLM"/>
    </source>
</evidence>
<evidence type="ECO:0000256" key="1">
    <source>
        <dbReference type="SAM" id="MobiDB-lite"/>
    </source>
</evidence>
<feature type="compositionally biased region" description="Low complexity" evidence="1">
    <location>
        <begin position="9"/>
        <end position="21"/>
    </location>
</feature>
<protein>
    <recommendedName>
        <fullName evidence="4">Cysteine-rich transmembrane CYSTM domain-containing protein</fullName>
    </recommendedName>
</protein>
<dbReference type="EMBL" id="JAQQWP010000002">
    <property type="protein sequence ID" value="KAK8130311.1"/>
    <property type="molecule type" value="Genomic_DNA"/>
</dbReference>
<evidence type="ECO:0000313" key="2">
    <source>
        <dbReference type="EMBL" id="KAK8130311.1"/>
    </source>
</evidence>
<feature type="compositionally biased region" description="Polar residues" evidence="1">
    <location>
        <begin position="64"/>
        <end position="81"/>
    </location>
</feature>
<dbReference type="AlphaFoldDB" id="A0AAW0R951"/>
<evidence type="ECO:0000313" key="3">
    <source>
        <dbReference type="Proteomes" id="UP001392437"/>
    </source>
</evidence>
<proteinExistence type="predicted"/>